<dbReference type="Pfam" id="PF25212">
    <property type="entry name" value="HVO_A0114"/>
    <property type="match status" value="1"/>
</dbReference>
<accession>A0A5Y3IBF0</accession>
<reference evidence="1" key="1">
    <citation type="submission" date="2018-08" db="EMBL/GenBank/DDBJ databases">
        <authorList>
            <consortium name="GenomeTrakr network: Whole genome sequencing for foodborne pathogen traceback"/>
        </authorList>
    </citation>
    <scope>NUCLEOTIDE SEQUENCE</scope>
    <source>
        <strain evidence="1">FDA00003824</strain>
    </source>
</reference>
<evidence type="ECO:0000313" key="1">
    <source>
        <dbReference type="EMBL" id="ECH8333135.1"/>
    </source>
</evidence>
<dbReference type="InterPro" id="IPR036390">
    <property type="entry name" value="WH_DNA-bd_sf"/>
</dbReference>
<dbReference type="SUPFAM" id="SSF46785">
    <property type="entry name" value="Winged helix' DNA-binding domain"/>
    <property type="match status" value="1"/>
</dbReference>
<organism evidence="1">
    <name type="scientific">Salmonella enterica I</name>
    <dbReference type="NCBI Taxonomy" id="59201"/>
    <lineage>
        <taxon>Bacteria</taxon>
        <taxon>Pseudomonadati</taxon>
        <taxon>Pseudomonadota</taxon>
        <taxon>Gammaproteobacteria</taxon>
        <taxon>Enterobacterales</taxon>
        <taxon>Enterobacteriaceae</taxon>
        <taxon>Salmonella</taxon>
    </lineage>
</organism>
<gene>
    <name evidence="1" type="ORF">RU16_19235</name>
</gene>
<comment type="caution">
    <text evidence="1">The sequence shown here is derived from an EMBL/GenBank/DDBJ whole genome shotgun (WGS) entry which is preliminary data.</text>
</comment>
<dbReference type="EMBL" id="AAITFY010000017">
    <property type="protein sequence ID" value="ECH8333135.1"/>
    <property type="molecule type" value="Genomic_DNA"/>
</dbReference>
<sequence length="117" mass="13148">MRTLTISVDRRDSFLVAREFMEAAFSSTEYIGETISFPSAELLWKKLSPKRMQIVEAMAGAGEMTMREVARRVGRDFKAVHSDILGLIEVGVVERVENGVIMPFDEIHMDLIKLSAA</sequence>
<dbReference type="AlphaFoldDB" id="A0A5Y3IBF0"/>
<protein>
    <submittedName>
        <fullName evidence="1">Transcriptional regulator</fullName>
    </submittedName>
</protein>
<proteinExistence type="predicted"/>
<name>A0A5Y3IBF0_SALET</name>